<dbReference type="Pfam" id="PF00643">
    <property type="entry name" value="zf-B_box"/>
    <property type="match status" value="1"/>
</dbReference>
<dbReference type="SUPFAM" id="SSF63829">
    <property type="entry name" value="Calcium-dependent phosphotriesterase"/>
    <property type="match status" value="1"/>
</dbReference>
<dbReference type="InterPro" id="IPR047153">
    <property type="entry name" value="TRIM45/56/19-like"/>
</dbReference>
<dbReference type="InterPro" id="IPR011042">
    <property type="entry name" value="6-blade_b-propeller_TolB-like"/>
</dbReference>
<dbReference type="PROSITE" id="PS50119">
    <property type="entry name" value="ZF_BBOX"/>
    <property type="match status" value="1"/>
</dbReference>
<keyword evidence="1" id="KW-0862">Zinc</keyword>
<feature type="domain" description="B box-type" evidence="2">
    <location>
        <begin position="32"/>
        <end position="73"/>
    </location>
</feature>
<evidence type="ECO:0000313" key="4">
    <source>
        <dbReference type="Proteomes" id="UP001186944"/>
    </source>
</evidence>
<sequence>MCSNSREYHLKSRASSDHNVVLFYDKAESLIKSLSHCKDHPSQKYQLWCEPCETAVCIKCTTNNHYTHRFLELNTIYDTKRKAIIDSLHDLRNEVLPKWNKRQVEVGNSILEYQRNVQNLDKELIQEGEKLKSRIDESVTARRKELQQKCSLVVRNLSIEEQSCRKEILNVREVIAEFEDRLRHEDQMTTIHFDLSRTKYQEVAHLPELPKQNLPRLIGGDLEKEDFEKIFRNLAISESELWKETTGTKKPLFQQELYQRVPSPAQLARPTQKFTQDPDLLIEHVLVSKVKTTAQSPSVGCLSSRRAWMETKPNVTSMVDIQGNILHSVSMPPSSFTISRSEHIVAISYDEKMVTEITKADERRPLFALPYRPTGICSTPENVVVAFHEAHETVVYDWNGESVTKYTSVRYPYKVTVNKVTKDICISSKPDLSVPGCIGIVVALRKSGGTHFEYKGSDPDHFSPVELCSDPGGRVLVADCGSNNVHIIDRDGGFLTYLLIHQETFHIPMTIDCDREGQVWVGEMDGTMKIVKYLNM</sequence>
<dbReference type="PANTHER" id="PTHR25462">
    <property type="entry name" value="BONUS, ISOFORM C-RELATED"/>
    <property type="match status" value="1"/>
</dbReference>
<name>A0AA89C7C0_PINIB</name>
<proteinExistence type="predicted"/>
<dbReference type="PANTHER" id="PTHR25462:SF296">
    <property type="entry name" value="MEIOTIC P26, ISOFORM F"/>
    <property type="match status" value="1"/>
</dbReference>
<keyword evidence="1" id="KW-0479">Metal-binding</keyword>
<dbReference type="GO" id="GO:0061630">
    <property type="term" value="F:ubiquitin protein ligase activity"/>
    <property type="evidence" value="ECO:0007669"/>
    <property type="project" value="TreeGrafter"/>
</dbReference>
<keyword evidence="4" id="KW-1185">Reference proteome</keyword>
<dbReference type="Proteomes" id="UP001186944">
    <property type="component" value="Unassembled WGS sequence"/>
</dbReference>
<evidence type="ECO:0000256" key="1">
    <source>
        <dbReference type="PROSITE-ProRule" id="PRU00024"/>
    </source>
</evidence>
<gene>
    <name evidence="3" type="ORF">FSP39_022140</name>
</gene>
<dbReference type="EMBL" id="VSWD01000005">
    <property type="protein sequence ID" value="KAK3103814.1"/>
    <property type="molecule type" value="Genomic_DNA"/>
</dbReference>
<keyword evidence="1" id="KW-0863">Zinc-finger</keyword>
<protein>
    <recommendedName>
        <fullName evidence="2">B box-type domain-containing protein</fullName>
    </recommendedName>
</protein>
<dbReference type="SUPFAM" id="SSF57845">
    <property type="entry name" value="B-box zinc-binding domain"/>
    <property type="match status" value="1"/>
</dbReference>
<accession>A0AA89C7C0</accession>
<organism evidence="3 4">
    <name type="scientific">Pinctada imbricata</name>
    <name type="common">Atlantic pearl-oyster</name>
    <name type="synonym">Pinctada martensii</name>
    <dbReference type="NCBI Taxonomy" id="66713"/>
    <lineage>
        <taxon>Eukaryota</taxon>
        <taxon>Metazoa</taxon>
        <taxon>Spiralia</taxon>
        <taxon>Lophotrochozoa</taxon>
        <taxon>Mollusca</taxon>
        <taxon>Bivalvia</taxon>
        <taxon>Autobranchia</taxon>
        <taxon>Pteriomorphia</taxon>
        <taxon>Pterioida</taxon>
        <taxon>Pterioidea</taxon>
        <taxon>Pteriidae</taxon>
        <taxon>Pinctada</taxon>
    </lineage>
</organism>
<evidence type="ECO:0000313" key="3">
    <source>
        <dbReference type="EMBL" id="KAK3103814.1"/>
    </source>
</evidence>
<reference evidence="3" key="1">
    <citation type="submission" date="2019-08" db="EMBL/GenBank/DDBJ databases">
        <title>The improved chromosome-level genome for the pearl oyster Pinctada fucata martensii using PacBio sequencing and Hi-C.</title>
        <authorList>
            <person name="Zheng Z."/>
        </authorList>
    </citation>
    <scope>NUCLEOTIDE SEQUENCE</scope>
    <source>
        <strain evidence="3">ZZ-2019</strain>
        <tissue evidence="3">Adductor muscle</tissue>
    </source>
</reference>
<dbReference type="AlphaFoldDB" id="A0AA89C7C0"/>
<dbReference type="Gene3D" id="3.30.160.60">
    <property type="entry name" value="Classic Zinc Finger"/>
    <property type="match status" value="1"/>
</dbReference>
<comment type="caution">
    <text evidence="3">The sequence shown here is derived from an EMBL/GenBank/DDBJ whole genome shotgun (WGS) entry which is preliminary data.</text>
</comment>
<dbReference type="InterPro" id="IPR000315">
    <property type="entry name" value="Znf_B-box"/>
</dbReference>
<dbReference type="Gene3D" id="2.120.10.30">
    <property type="entry name" value="TolB, C-terminal domain"/>
    <property type="match status" value="1"/>
</dbReference>
<evidence type="ECO:0000259" key="2">
    <source>
        <dbReference type="PROSITE" id="PS50119"/>
    </source>
</evidence>
<dbReference type="GO" id="GO:0008270">
    <property type="term" value="F:zinc ion binding"/>
    <property type="evidence" value="ECO:0007669"/>
    <property type="project" value="UniProtKB-KW"/>
</dbReference>